<dbReference type="Proteomes" id="UP001642483">
    <property type="component" value="Unassembled WGS sequence"/>
</dbReference>
<organism evidence="1 2">
    <name type="scientific">Clavelina lepadiformis</name>
    <name type="common">Light-bulb sea squirt</name>
    <name type="synonym">Ascidia lepadiformis</name>
    <dbReference type="NCBI Taxonomy" id="159417"/>
    <lineage>
        <taxon>Eukaryota</taxon>
        <taxon>Metazoa</taxon>
        <taxon>Chordata</taxon>
        <taxon>Tunicata</taxon>
        <taxon>Ascidiacea</taxon>
        <taxon>Aplousobranchia</taxon>
        <taxon>Clavelinidae</taxon>
        <taxon>Clavelina</taxon>
    </lineage>
</organism>
<evidence type="ECO:0000313" key="1">
    <source>
        <dbReference type="EMBL" id="CAK8696966.1"/>
    </source>
</evidence>
<reference evidence="1 2" key="1">
    <citation type="submission" date="2024-02" db="EMBL/GenBank/DDBJ databases">
        <authorList>
            <person name="Daric V."/>
            <person name="Darras S."/>
        </authorList>
    </citation>
    <scope>NUCLEOTIDE SEQUENCE [LARGE SCALE GENOMIC DNA]</scope>
</reference>
<evidence type="ECO:0000313" key="2">
    <source>
        <dbReference type="Proteomes" id="UP001642483"/>
    </source>
</evidence>
<proteinExistence type="predicted"/>
<gene>
    <name evidence="1" type="ORF">CVLEPA_LOCUS30260</name>
</gene>
<sequence>MTSCQAGSFLVKKKFGYNWRARQDPAVNIKRLLNSMALNVTLPQPRYKSNKDFQDFLSKFLTLTAPALRQIKILRSTSSSKVSIRILSGKFKEKMPPSTT</sequence>
<comment type="caution">
    <text evidence="1">The sequence shown here is derived from an EMBL/GenBank/DDBJ whole genome shotgun (WGS) entry which is preliminary data.</text>
</comment>
<keyword evidence="2" id="KW-1185">Reference proteome</keyword>
<dbReference type="EMBL" id="CAWYQH010000163">
    <property type="protein sequence ID" value="CAK8696966.1"/>
    <property type="molecule type" value="Genomic_DNA"/>
</dbReference>
<protein>
    <submittedName>
        <fullName evidence="1">Uncharacterized protein</fullName>
    </submittedName>
</protein>
<accession>A0ABP0GZ13</accession>
<name>A0ABP0GZ13_CLALP</name>